<feature type="signal peptide" evidence="1">
    <location>
        <begin position="1"/>
        <end position="29"/>
    </location>
</feature>
<evidence type="ECO:0000313" key="3">
    <source>
        <dbReference type="Proteomes" id="UP000196573"/>
    </source>
</evidence>
<evidence type="ECO:0000256" key="1">
    <source>
        <dbReference type="SAM" id="SignalP"/>
    </source>
</evidence>
<reference evidence="2 3" key="1">
    <citation type="submission" date="2017-03" db="EMBL/GenBank/DDBJ databases">
        <authorList>
            <person name="Afonso C.L."/>
            <person name="Miller P.J."/>
            <person name="Scott M.A."/>
            <person name="Spackman E."/>
            <person name="Goraichik I."/>
            <person name="Dimitrov K.M."/>
            <person name="Suarez D.L."/>
            <person name="Swayne D.E."/>
        </authorList>
    </citation>
    <scope>NUCLEOTIDE SEQUENCE [LARGE SCALE GENOMIC DNA]</scope>
    <source>
        <strain evidence="2">SB41UT1</strain>
    </source>
</reference>
<name>A0A1X7AL52_9GAMM</name>
<dbReference type="AlphaFoldDB" id="A0A1X7AL52"/>
<dbReference type="Proteomes" id="UP000196573">
    <property type="component" value="Unassembled WGS sequence"/>
</dbReference>
<sequence>MSKPYQTAFQALVLSGAISALCLTSFVNAESLEDAPDEGPSLGTIFDDFAESVSYGANYAYEEAGNRFVYGENPHAKEEAIVVSEEALVPFEAALCYIGHWHTANELRNREDMKFLGHRIAHVESGLGKPLIMLADGDMQSLGLEVTGNAGSNSQQFRQSDGDAQKIGSWCFGYTSYKQDGIFDQLKALGWLNDSRRITWIEDGDKVFRHSGSGLVIASHPEGHRKAAQWVESAELAAKETIYLLDKKGSIGRISPSDLGNYAEKGLGTLELVDPTTIQADYYYKVFSMMRYASMKGFLATAALGTAAAYTFSVGATGALAVGGVVGLAAPVVAPYVLPEQALQDLGPIELPLATIQALAGLGAQGLGKAAQLTGKVLSGIGHSITPANEQQISFASSYVGAAILFGTPLVLKGLNFVTVGYAGAAIKLLVGGGVFATGAMGAWALRNNINLLTVTDWSMIGKIGVIANVLSQGSQQTTNSNR</sequence>
<dbReference type="EMBL" id="FWPT01000006">
    <property type="protein sequence ID" value="SMA48591.1"/>
    <property type="molecule type" value="Genomic_DNA"/>
</dbReference>
<proteinExistence type="predicted"/>
<accession>A0A1X7AL52</accession>
<protein>
    <submittedName>
        <fullName evidence="2">Uncharacterized protein</fullName>
    </submittedName>
</protein>
<gene>
    <name evidence="2" type="ORF">EHSB41UT_02796</name>
</gene>
<organism evidence="2 3">
    <name type="scientific">Parendozoicomonas haliclonae</name>
    <dbReference type="NCBI Taxonomy" id="1960125"/>
    <lineage>
        <taxon>Bacteria</taxon>
        <taxon>Pseudomonadati</taxon>
        <taxon>Pseudomonadota</taxon>
        <taxon>Gammaproteobacteria</taxon>
        <taxon>Oceanospirillales</taxon>
        <taxon>Endozoicomonadaceae</taxon>
        <taxon>Parendozoicomonas</taxon>
    </lineage>
</organism>
<evidence type="ECO:0000313" key="2">
    <source>
        <dbReference type="EMBL" id="SMA48591.1"/>
    </source>
</evidence>
<keyword evidence="1" id="KW-0732">Signal</keyword>
<dbReference type="RefSeq" id="WP_133060520.1">
    <property type="nucleotide sequence ID" value="NZ_CBCSCN010000006.1"/>
</dbReference>
<feature type="chain" id="PRO_5010860412" evidence="1">
    <location>
        <begin position="30"/>
        <end position="483"/>
    </location>
</feature>
<keyword evidence="3" id="KW-1185">Reference proteome</keyword>